<proteinExistence type="inferred from homology"/>
<protein>
    <recommendedName>
        <fullName evidence="6">Peptidase M16 N-terminal domain-containing protein</fullName>
    </recommendedName>
</protein>
<evidence type="ECO:0000256" key="1">
    <source>
        <dbReference type="ARBA" id="ARBA00007261"/>
    </source>
</evidence>
<comment type="similarity">
    <text evidence="1">Belongs to the peptidase M16 family.</text>
</comment>
<evidence type="ECO:0000259" key="3">
    <source>
        <dbReference type="Pfam" id="PF05193"/>
    </source>
</evidence>
<feature type="domain" description="Peptidase M16 C-terminal" evidence="3">
    <location>
        <begin position="230"/>
        <end position="410"/>
    </location>
</feature>
<evidence type="ECO:0000313" key="5">
    <source>
        <dbReference type="Proteomes" id="UP000018433"/>
    </source>
</evidence>
<evidence type="ECO:0008006" key="6">
    <source>
        <dbReference type="Google" id="ProtNLM"/>
    </source>
</evidence>
<feature type="domain" description="Peptidase M16 N-terminal" evidence="2">
    <location>
        <begin position="75"/>
        <end position="210"/>
    </location>
</feature>
<reference evidence="4 5" key="1">
    <citation type="submission" date="2013-02" db="EMBL/GenBank/DDBJ databases">
        <title>The Genome Sequence of Acinetobacter soli NIPH 2899.</title>
        <authorList>
            <consortium name="The Broad Institute Genome Sequencing Platform"/>
            <consortium name="The Broad Institute Genome Sequencing Center for Infectious Disease"/>
            <person name="Cerqueira G."/>
            <person name="Feldgarden M."/>
            <person name="Courvalin P."/>
            <person name="Perichon B."/>
            <person name="Grillot-Courvalin C."/>
            <person name="Clermont D."/>
            <person name="Rocha E."/>
            <person name="Yoon E.-J."/>
            <person name="Nemec A."/>
            <person name="Walker B."/>
            <person name="Young S.K."/>
            <person name="Zeng Q."/>
            <person name="Gargeya S."/>
            <person name="Fitzgerald M."/>
            <person name="Haas B."/>
            <person name="Abouelleil A."/>
            <person name="Alvarado L."/>
            <person name="Arachchi H.M."/>
            <person name="Berlin A.M."/>
            <person name="Chapman S.B."/>
            <person name="Dewar J."/>
            <person name="Goldberg J."/>
            <person name="Griggs A."/>
            <person name="Gujja S."/>
            <person name="Hansen M."/>
            <person name="Howarth C."/>
            <person name="Imamovic A."/>
            <person name="Larimer J."/>
            <person name="McCowan C."/>
            <person name="Murphy C."/>
            <person name="Neiman D."/>
            <person name="Pearson M."/>
            <person name="Priest M."/>
            <person name="Roberts A."/>
            <person name="Saif S."/>
            <person name="Shea T."/>
            <person name="Sisk P."/>
            <person name="Sykes S."/>
            <person name="Wortman J."/>
            <person name="Nusbaum C."/>
            <person name="Birren B."/>
        </authorList>
    </citation>
    <scope>NUCLEOTIDE SEQUENCE [LARGE SCALE GENOMIC DNA]</scope>
    <source>
        <strain evidence="4 5">NIPH 2899</strain>
    </source>
</reference>
<dbReference type="InterPro" id="IPR050361">
    <property type="entry name" value="MPP/UQCRC_Complex"/>
</dbReference>
<dbReference type="Proteomes" id="UP000018433">
    <property type="component" value="Unassembled WGS sequence"/>
</dbReference>
<dbReference type="Pfam" id="PF05193">
    <property type="entry name" value="Peptidase_M16_C"/>
    <property type="match status" value="1"/>
</dbReference>
<name>A0ABN0JX92_9GAMM</name>
<dbReference type="InterPro" id="IPR011249">
    <property type="entry name" value="Metalloenz_LuxS/M16"/>
</dbReference>
<dbReference type="PANTHER" id="PTHR11851:SF49">
    <property type="entry name" value="MITOCHONDRIAL-PROCESSING PEPTIDASE SUBUNIT ALPHA"/>
    <property type="match status" value="1"/>
</dbReference>
<dbReference type="InterPro" id="IPR007863">
    <property type="entry name" value="Peptidase_M16_C"/>
</dbReference>
<dbReference type="EMBL" id="APPV01000011">
    <property type="protein sequence ID" value="ENV60219.1"/>
    <property type="molecule type" value="Genomic_DNA"/>
</dbReference>
<dbReference type="Pfam" id="PF00675">
    <property type="entry name" value="Peptidase_M16"/>
    <property type="match status" value="1"/>
</dbReference>
<evidence type="ECO:0000259" key="2">
    <source>
        <dbReference type="Pfam" id="PF00675"/>
    </source>
</evidence>
<accession>A0ABN0JX92</accession>
<dbReference type="SUPFAM" id="SSF63411">
    <property type="entry name" value="LuxS/MPP-like metallohydrolase"/>
    <property type="match status" value="2"/>
</dbReference>
<sequence length="486" mass="55452">MFSKNVFSTIELKIKRLVTDWIVLKAKYKTFLRKGVHSFLCGLSVLVVCKVSTLQAAESQLSRSIVESTLPNGLKVIIREDHRAPIAVVQLWYGVGSADEPGHLMGISHALEHMMFKGTTKVPDNEFTRLSRIYGGRVNAATASNYTYYYQLYPKAYLPLALELEADRMKNLRMRQQDFDTEIQVVMEERRQRIEDKPTALGFERFQWLTYPTSTYRQPVAGYMKNLQNLKLDQLKDWYKTWYTPNNATLVIIGDVDAEQTLKQVHTYFASITSSPLPARNDLLEFERVGYRHMESSLGVQVPNLYMAWNVKSLVTAKNPQDAYALSIIQSILNGGVSSRLQTELIRKKKILTSINVSYEPYNRGDSLFTITALPAPGISLRDAQYAIQEELDQLKTQPLDNNELQRVRSRFVSQLVFSQDDIAGQAHMIGNLEVNGLSFRLIDELPSHYESVQPQDIQRVANAYFVRDNLTTLYLQPASKDTQAD</sequence>
<gene>
    <name evidence="4" type="ORF">F950_02781</name>
</gene>
<comment type="caution">
    <text evidence="4">The sequence shown here is derived from an EMBL/GenBank/DDBJ whole genome shotgun (WGS) entry which is preliminary data.</text>
</comment>
<keyword evidence="5" id="KW-1185">Reference proteome</keyword>
<organism evidence="4 5">
    <name type="scientific">Acinetobacter soli NIPH 2899</name>
    <dbReference type="NCBI Taxonomy" id="1217677"/>
    <lineage>
        <taxon>Bacteria</taxon>
        <taxon>Pseudomonadati</taxon>
        <taxon>Pseudomonadota</taxon>
        <taxon>Gammaproteobacteria</taxon>
        <taxon>Moraxellales</taxon>
        <taxon>Moraxellaceae</taxon>
        <taxon>Acinetobacter</taxon>
    </lineage>
</organism>
<dbReference type="Gene3D" id="3.30.830.10">
    <property type="entry name" value="Metalloenzyme, LuxS/M16 peptidase-like"/>
    <property type="match status" value="2"/>
</dbReference>
<dbReference type="PANTHER" id="PTHR11851">
    <property type="entry name" value="METALLOPROTEASE"/>
    <property type="match status" value="1"/>
</dbReference>
<dbReference type="InterPro" id="IPR011765">
    <property type="entry name" value="Pept_M16_N"/>
</dbReference>
<evidence type="ECO:0000313" key="4">
    <source>
        <dbReference type="EMBL" id="ENV60219.1"/>
    </source>
</evidence>